<dbReference type="InterPro" id="IPR012296">
    <property type="entry name" value="Nuclease_put_TT1808"/>
</dbReference>
<sequence length="192" mass="22340">MPLPQDSNKKYTYADYLKWSDEKRWEIIDGVPYMLAAPSWQHQAISRELILQFGNYLRDKPCQIFAAPFDLRIPQLDEKDEDTKFVFQPDITIVCDKSGLKDTGYFGVPPLIIEITSSSTAKRDKILKFNAYERAGVKEYWITEPEYKTVMVFKLGDNHRYGRPDIYSDEDQIKVGIFQDLVIDLKPVFALV</sequence>
<gene>
    <name evidence="2" type="ORF">SAMN02746089_01765</name>
</gene>
<dbReference type="RefSeq" id="WP_073344188.1">
    <property type="nucleotide sequence ID" value="NZ_FQVH01000019.1"/>
</dbReference>
<evidence type="ECO:0000313" key="2">
    <source>
        <dbReference type="EMBL" id="SHF36074.1"/>
    </source>
</evidence>
<dbReference type="PANTHER" id="PTHR36558">
    <property type="entry name" value="GLR1098 PROTEIN"/>
    <property type="match status" value="1"/>
</dbReference>
<accession>A0A1M5B0N4</accession>
<dbReference type="Proteomes" id="UP000184088">
    <property type="component" value="Unassembled WGS sequence"/>
</dbReference>
<dbReference type="STRING" id="1121256.SAMN02746089_01765"/>
<keyword evidence="2" id="KW-0255">Endonuclease</keyword>
<dbReference type="CDD" id="cd06260">
    <property type="entry name" value="DUF820-like"/>
    <property type="match status" value="1"/>
</dbReference>
<dbReference type="InterPro" id="IPR011335">
    <property type="entry name" value="Restrct_endonuc-II-like"/>
</dbReference>
<keyword evidence="2" id="KW-0540">Nuclease</keyword>
<dbReference type="OrthoDB" id="9798254at2"/>
<keyword evidence="2" id="KW-0378">Hydrolase</keyword>
<reference evidence="2 3" key="1">
    <citation type="submission" date="2016-11" db="EMBL/GenBank/DDBJ databases">
        <authorList>
            <person name="Jaros S."/>
            <person name="Januszkiewicz K."/>
            <person name="Wedrychowicz H."/>
        </authorList>
    </citation>
    <scope>NUCLEOTIDE SEQUENCE [LARGE SCALE GENOMIC DNA]</scope>
    <source>
        <strain evidence="2 3">DSM 17918</strain>
    </source>
</reference>
<evidence type="ECO:0000259" key="1">
    <source>
        <dbReference type="Pfam" id="PF05685"/>
    </source>
</evidence>
<dbReference type="GO" id="GO:0004519">
    <property type="term" value="F:endonuclease activity"/>
    <property type="evidence" value="ECO:0007669"/>
    <property type="project" value="UniProtKB-KW"/>
</dbReference>
<dbReference type="Gene3D" id="3.90.1570.10">
    <property type="entry name" value="tt1808, chain A"/>
    <property type="match status" value="1"/>
</dbReference>
<dbReference type="SUPFAM" id="SSF52980">
    <property type="entry name" value="Restriction endonuclease-like"/>
    <property type="match status" value="1"/>
</dbReference>
<dbReference type="EMBL" id="FQVH01000019">
    <property type="protein sequence ID" value="SHF36074.1"/>
    <property type="molecule type" value="Genomic_DNA"/>
</dbReference>
<evidence type="ECO:0000313" key="3">
    <source>
        <dbReference type="Proteomes" id="UP000184088"/>
    </source>
</evidence>
<protein>
    <submittedName>
        <fullName evidence="2">Endonuclease, Uma2 family (Restriction endonuclease fold)</fullName>
    </submittedName>
</protein>
<dbReference type="Pfam" id="PF05685">
    <property type="entry name" value="Uma2"/>
    <property type="match status" value="1"/>
</dbReference>
<name>A0A1M5B0N4_9THEO</name>
<organism evidence="2 3">
    <name type="scientific">Caldanaerobius fijiensis DSM 17918</name>
    <dbReference type="NCBI Taxonomy" id="1121256"/>
    <lineage>
        <taxon>Bacteria</taxon>
        <taxon>Bacillati</taxon>
        <taxon>Bacillota</taxon>
        <taxon>Clostridia</taxon>
        <taxon>Thermoanaerobacterales</taxon>
        <taxon>Thermoanaerobacteraceae</taxon>
        <taxon>Caldanaerobius</taxon>
    </lineage>
</organism>
<dbReference type="PANTHER" id="PTHR36558:SF1">
    <property type="entry name" value="RESTRICTION ENDONUCLEASE DOMAIN-CONTAINING PROTEIN-RELATED"/>
    <property type="match status" value="1"/>
</dbReference>
<dbReference type="InterPro" id="IPR008538">
    <property type="entry name" value="Uma2"/>
</dbReference>
<proteinExistence type="predicted"/>
<feature type="domain" description="Putative restriction endonuclease" evidence="1">
    <location>
        <begin position="14"/>
        <end position="184"/>
    </location>
</feature>
<dbReference type="AlphaFoldDB" id="A0A1M5B0N4"/>
<keyword evidence="3" id="KW-1185">Reference proteome</keyword>